<keyword evidence="4" id="KW-0804">Transcription</keyword>
<keyword evidence="5" id="KW-0539">Nucleus</keyword>
<dbReference type="Pfam" id="PF11571">
    <property type="entry name" value="Med27"/>
    <property type="match status" value="1"/>
</dbReference>
<name>B4NG68_DROWI</name>
<evidence type="ECO:0000313" key="7">
    <source>
        <dbReference type="Proteomes" id="UP000007798"/>
    </source>
</evidence>
<dbReference type="OrthoDB" id="1868004at2759"/>
<evidence type="ECO:0000256" key="4">
    <source>
        <dbReference type="ARBA" id="ARBA00023163"/>
    </source>
</evidence>
<protein>
    <recommendedName>
        <fullName evidence="8">Mediator of RNA polymerase II transcription subunit 27</fullName>
    </recommendedName>
</protein>
<dbReference type="AlphaFoldDB" id="B4NG68"/>
<dbReference type="GO" id="GO:0006357">
    <property type="term" value="P:regulation of transcription by RNA polymerase II"/>
    <property type="evidence" value="ECO:0007669"/>
    <property type="project" value="TreeGrafter"/>
</dbReference>
<dbReference type="STRING" id="7260.B4NG68"/>
<dbReference type="GO" id="GO:0003713">
    <property type="term" value="F:transcription coactivator activity"/>
    <property type="evidence" value="ECO:0007669"/>
    <property type="project" value="TreeGrafter"/>
</dbReference>
<dbReference type="Proteomes" id="UP000007798">
    <property type="component" value="Unassembled WGS sequence"/>
</dbReference>
<comment type="subcellular location">
    <subcellularLocation>
        <location evidence="1">Nucleus</location>
    </subcellularLocation>
</comment>
<dbReference type="OMA" id="FHEDCRN"/>
<keyword evidence="3" id="KW-0805">Transcription regulation</keyword>
<accession>B4NG68</accession>
<gene>
    <name evidence="6" type="primary">Dwil\GK22404</name>
    <name evidence="6" type="ORF">Dwil_GK22404</name>
</gene>
<dbReference type="PhylomeDB" id="B4NG68"/>
<evidence type="ECO:0000313" key="6">
    <source>
        <dbReference type="EMBL" id="EDW83285.1"/>
    </source>
</evidence>
<dbReference type="FunCoup" id="B4NG68">
    <property type="interactions" value="1907"/>
</dbReference>
<evidence type="ECO:0000256" key="1">
    <source>
        <dbReference type="ARBA" id="ARBA00004123"/>
    </source>
</evidence>
<dbReference type="InterPro" id="IPR021627">
    <property type="entry name" value="Mediator_Med27"/>
</dbReference>
<dbReference type="InParanoid" id="B4NG68"/>
<evidence type="ECO:0000256" key="3">
    <source>
        <dbReference type="ARBA" id="ARBA00023015"/>
    </source>
</evidence>
<evidence type="ECO:0000256" key="5">
    <source>
        <dbReference type="ARBA" id="ARBA00023242"/>
    </source>
</evidence>
<dbReference type="eggNOG" id="ENOG502QS6H">
    <property type="taxonomic scope" value="Eukaryota"/>
</dbReference>
<dbReference type="KEGG" id="dwi:6649673"/>
<proteinExistence type="inferred from homology"/>
<sequence>MDKLNSTLTAVKSLRSNVRQCFEHLADGTDGEAAEESRNKFVHEFQDKFGAINSQLREVEQLINALQVPQTAYSLGNTAYLALETAQDRHTLYPQLVNSYKWIDKVHDHSFLAFNNLNQNTLRRSYNYCSQKRPRLPFSSFNNDPDHIDKLLSEINTPPHTSYRVFRPFGSNAVAIVTISNVLKAAIVFKGVLIEWVTVKGYDEPLEQDDLWAESRYEVFRKVQEHAHSAMLHFFSPTLPDLAVKSYVTWLNSHIKLFLEPCKRCGKYIASGLPPTWRDLRTLEPFHEECRNC</sequence>
<dbReference type="PANTHER" id="PTHR13130">
    <property type="entry name" value="34 KDA TRANSCRIPTIONAL CO-ACTIVATOR-RELATED"/>
    <property type="match status" value="1"/>
</dbReference>
<dbReference type="PANTHER" id="PTHR13130:SF4">
    <property type="entry name" value="MEDIATOR OF RNA POLYMERASE II TRANSCRIPTION SUBUNIT 27"/>
    <property type="match status" value="1"/>
</dbReference>
<dbReference type="EMBL" id="CH964251">
    <property type="protein sequence ID" value="EDW83285.1"/>
    <property type="molecule type" value="Genomic_DNA"/>
</dbReference>
<dbReference type="HOGENOM" id="CLU_056015_0_0_1"/>
<comment type="similarity">
    <text evidence="2">Belongs to the Mediator complex subunit 27 family.</text>
</comment>
<organism evidence="6 7">
    <name type="scientific">Drosophila willistoni</name>
    <name type="common">Fruit fly</name>
    <dbReference type="NCBI Taxonomy" id="7260"/>
    <lineage>
        <taxon>Eukaryota</taxon>
        <taxon>Metazoa</taxon>
        <taxon>Ecdysozoa</taxon>
        <taxon>Arthropoda</taxon>
        <taxon>Hexapoda</taxon>
        <taxon>Insecta</taxon>
        <taxon>Pterygota</taxon>
        <taxon>Neoptera</taxon>
        <taxon>Endopterygota</taxon>
        <taxon>Diptera</taxon>
        <taxon>Brachycera</taxon>
        <taxon>Muscomorpha</taxon>
        <taxon>Ephydroidea</taxon>
        <taxon>Drosophilidae</taxon>
        <taxon>Drosophila</taxon>
        <taxon>Sophophora</taxon>
    </lineage>
</organism>
<evidence type="ECO:0000256" key="2">
    <source>
        <dbReference type="ARBA" id="ARBA00008048"/>
    </source>
</evidence>
<evidence type="ECO:0008006" key="8">
    <source>
        <dbReference type="Google" id="ProtNLM"/>
    </source>
</evidence>
<reference evidence="6 7" key="1">
    <citation type="journal article" date="2007" name="Nature">
        <title>Evolution of genes and genomes on the Drosophila phylogeny.</title>
        <authorList>
            <consortium name="Drosophila 12 Genomes Consortium"/>
            <person name="Clark A.G."/>
            <person name="Eisen M.B."/>
            <person name="Smith D.R."/>
            <person name="Bergman C.M."/>
            <person name="Oliver B."/>
            <person name="Markow T.A."/>
            <person name="Kaufman T.C."/>
            <person name="Kellis M."/>
            <person name="Gelbart W."/>
            <person name="Iyer V.N."/>
            <person name="Pollard D.A."/>
            <person name="Sackton T.B."/>
            <person name="Larracuente A.M."/>
            <person name="Singh N.D."/>
            <person name="Abad J.P."/>
            <person name="Abt D.N."/>
            <person name="Adryan B."/>
            <person name="Aguade M."/>
            <person name="Akashi H."/>
            <person name="Anderson W.W."/>
            <person name="Aquadro C.F."/>
            <person name="Ardell D.H."/>
            <person name="Arguello R."/>
            <person name="Artieri C.G."/>
            <person name="Barbash D.A."/>
            <person name="Barker D."/>
            <person name="Barsanti P."/>
            <person name="Batterham P."/>
            <person name="Batzoglou S."/>
            <person name="Begun D."/>
            <person name="Bhutkar A."/>
            <person name="Blanco E."/>
            <person name="Bosak S.A."/>
            <person name="Bradley R.K."/>
            <person name="Brand A.D."/>
            <person name="Brent M.R."/>
            <person name="Brooks A.N."/>
            <person name="Brown R.H."/>
            <person name="Butlin R.K."/>
            <person name="Caggese C."/>
            <person name="Calvi B.R."/>
            <person name="Bernardo de Carvalho A."/>
            <person name="Caspi A."/>
            <person name="Castrezana S."/>
            <person name="Celniker S.E."/>
            <person name="Chang J.L."/>
            <person name="Chapple C."/>
            <person name="Chatterji S."/>
            <person name="Chinwalla A."/>
            <person name="Civetta A."/>
            <person name="Clifton S.W."/>
            <person name="Comeron J.M."/>
            <person name="Costello J.C."/>
            <person name="Coyne J.A."/>
            <person name="Daub J."/>
            <person name="David R.G."/>
            <person name="Delcher A.L."/>
            <person name="Delehaunty K."/>
            <person name="Do C.B."/>
            <person name="Ebling H."/>
            <person name="Edwards K."/>
            <person name="Eickbush T."/>
            <person name="Evans J.D."/>
            <person name="Filipski A."/>
            <person name="Findeiss S."/>
            <person name="Freyhult E."/>
            <person name="Fulton L."/>
            <person name="Fulton R."/>
            <person name="Garcia A.C."/>
            <person name="Gardiner A."/>
            <person name="Garfield D.A."/>
            <person name="Garvin B.E."/>
            <person name="Gibson G."/>
            <person name="Gilbert D."/>
            <person name="Gnerre S."/>
            <person name="Godfrey J."/>
            <person name="Good R."/>
            <person name="Gotea V."/>
            <person name="Gravely B."/>
            <person name="Greenberg A.J."/>
            <person name="Griffiths-Jones S."/>
            <person name="Gross S."/>
            <person name="Guigo R."/>
            <person name="Gustafson E.A."/>
            <person name="Haerty W."/>
            <person name="Hahn M.W."/>
            <person name="Halligan D.L."/>
            <person name="Halpern A.L."/>
            <person name="Halter G.M."/>
            <person name="Han M.V."/>
            <person name="Heger A."/>
            <person name="Hillier L."/>
            <person name="Hinrichs A.S."/>
            <person name="Holmes I."/>
            <person name="Hoskins R.A."/>
            <person name="Hubisz M.J."/>
            <person name="Hultmark D."/>
            <person name="Huntley M.A."/>
            <person name="Jaffe D.B."/>
            <person name="Jagadeeshan S."/>
            <person name="Jeck W.R."/>
            <person name="Johnson J."/>
            <person name="Jones C.D."/>
            <person name="Jordan W.C."/>
            <person name="Karpen G.H."/>
            <person name="Kataoka E."/>
            <person name="Keightley P.D."/>
            <person name="Kheradpour P."/>
            <person name="Kirkness E.F."/>
            <person name="Koerich L.B."/>
            <person name="Kristiansen K."/>
            <person name="Kudrna D."/>
            <person name="Kulathinal R.J."/>
            <person name="Kumar S."/>
            <person name="Kwok R."/>
            <person name="Lander E."/>
            <person name="Langley C.H."/>
            <person name="Lapoint R."/>
            <person name="Lazzaro B.P."/>
            <person name="Lee S.J."/>
            <person name="Levesque L."/>
            <person name="Li R."/>
            <person name="Lin C.F."/>
            <person name="Lin M.F."/>
            <person name="Lindblad-Toh K."/>
            <person name="Llopart A."/>
            <person name="Long M."/>
            <person name="Low L."/>
            <person name="Lozovsky E."/>
            <person name="Lu J."/>
            <person name="Luo M."/>
            <person name="Machado C.A."/>
            <person name="Makalowski W."/>
            <person name="Marzo M."/>
            <person name="Matsuda M."/>
            <person name="Matzkin L."/>
            <person name="McAllister B."/>
            <person name="McBride C.S."/>
            <person name="McKernan B."/>
            <person name="McKernan K."/>
            <person name="Mendez-Lago M."/>
            <person name="Minx P."/>
            <person name="Mollenhauer M.U."/>
            <person name="Montooth K."/>
            <person name="Mount S.M."/>
            <person name="Mu X."/>
            <person name="Myers E."/>
            <person name="Negre B."/>
            <person name="Newfeld S."/>
            <person name="Nielsen R."/>
            <person name="Noor M.A."/>
            <person name="O'Grady P."/>
            <person name="Pachter L."/>
            <person name="Papaceit M."/>
            <person name="Parisi M.J."/>
            <person name="Parisi M."/>
            <person name="Parts L."/>
            <person name="Pedersen J.S."/>
            <person name="Pesole G."/>
            <person name="Phillippy A.M."/>
            <person name="Ponting C.P."/>
            <person name="Pop M."/>
            <person name="Porcelli D."/>
            <person name="Powell J.R."/>
            <person name="Prohaska S."/>
            <person name="Pruitt K."/>
            <person name="Puig M."/>
            <person name="Quesneville H."/>
            <person name="Ram K.R."/>
            <person name="Rand D."/>
            <person name="Rasmussen M.D."/>
            <person name="Reed L.K."/>
            <person name="Reenan R."/>
            <person name="Reily A."/>
            <person name="Remington K.A."/>
            <person name="Rieger T.T."/>
            <person name="Ritchie M.G."/>
            <person name="Robin C."/>
            <person name="Rogers Y.H."/>
            <person name="Rohde C."/>
            <person name="Rozas J."/>
            <person name="Rubenfield M.J."/>
            <person name="Ruiz A."/>
            <person name="Russo S."/>
            <person name="Salzberg S.L."/>
            <person name="Sanchez-Gracia A."/>
            <person name="Saranga D.J."/>
            <person name="Sato H."/>
            <person name="Schaeffer S.W."/>
            <person name="Schatz M.C."/>
            <person name="Schlenke T."/>
            <person name="Schwartz R."/>
            <person name="Segarra C."/>
            <person name="Singh R.S."/>
            <person name="Sirot L."/>
            <person name="Sirota M."/>
            <person name="Sisneros N.B."/>
            <person name="Smith C.D."/>
            <person name="Smith T.F."/>
            <person name="Spieth J."/>
            <person name="Stage D.E."/>
            <person name="Stark A."/>
            <person name="Stephan W."/>
            <person name="Strausberg R.L."/>
            <person name="Strempel S."/>
            <person name="Sturgill D."/>
            <person name="Sutton G."/>
            <person name="Sutton G.G."/>
            <person name="Tao W."/>
            <person name="Teichmann S."/>
            <person name="Tobari Y.N."/>
            <person name="Tomimura Y."/>
            <person name="Tsolas J.M."/>
            <person name="Valente V.L."/>
            <person name="Venter E."/>
            <person name="Venter J.C."/>
            <person name="Vicario S."/>
            <person name="Vieira F.G."/>
            <person name="Vilella A.J."/>
            <person name="Villasante A."/>
            <person name="Walenz B."/>
            <person name="Wang J."/>
            <person name="Wasserman M."/>
            <person name="Watts T."/>
            <person name="Wilson D."/>
            <person name="Wilson R.K."/>
            <person name="Wing R.A."/>
            <person name="Wolfner M.F."/>
            <person name="Wong A."/>
            <person name="Wong G.K."/>
            <person name="Wu C.I."/>
            <person name="Wu G."/>
            <person name="Yamamoto D."/>
            <person name="Yang H.P."/>
            <person name="Yang S.P."/>
            <person name="Yorke J.A."/>
            <person name="Yoshida K."/>
            <person name="Zdobnov E."/>
            <person name="Zhang P."/>
            <person name="Zhang Y."/>
            <person name="Zimin A.V."/>
            <person name="Baldwin J."/>
            <person name="Abdouelleil A."/>
            <person name="Abdulkadir J."/>
            <person name="Abebe A."/>
            <person name="Abera B."/>
            <person name="Abreu J."/>
            <person name="Acer S.C."/>
            <person name="Aftuck L."/>
            <person name="Alexander A."/>
            <person name="An P."/>
            <person name="Anderson E."/>
            <person name="Anderson S."/>
            <person name="Arachi H."/>
            <person name="Azer M."/>
            <person name="Bachantsang P."/>
            <person name="Barry A."/>
            <person name="Bayul T."/>
            <person name="Berlin A."/>
            <person name="Bessette D."/>
            <person name="Bloom T."/>
            <person name="Blye J."/>
            <person name="Boguslavskiy L."/>
            <person name="Bonnet C."/>
            <person name="Boukhgalter B."/>
            <person name="Bourzgui I."/>
            <person name="Brown A."/>
            <person name="Cahill P."/>
            <person name="Channer S."/>
            <person name="Cheshatsang Y."/>
            <person name="Chuda L."/>
            <person name="Citroen M."/>
            <person name="Collymore A."/>
            <person name="Cooke P."/>
            <person name="Costello M."/>
            <person name="D'Aco K."/>
            <person name="Daza R."/>
            <person name="De Haan G."/>
            <person name="DeGray S."/>
            <person name="DeMaso C."/>
            <person name="Dhargay N."/>
            <person name="Dooley K."/>
            <person name="Dooley E."/>
            <person name="Doricent M."/>
            <person name="Dorje P."/>
            <person name="Dorjee K."/>
            <person name="Dupes A."/>
            <person name="Elong R."/>
            <person name="Falk J."/>
            <person name="Farina A."/>
            <person name="Faro S."/>
            <person name="Ferguson D."/>
            <person name="Fisher S."/>
            <person name="Foley C.D."/>
            <person name="Franke A."/>
            <person name="Friedrich D."/>
            <person name="Gadbois L."/>
            <person name="Gearin G."/>
            <person name="Gearin C.R."/>
            <person name="Giannoukos G."/>
            <person name="Goode T."/>
            <person name="Graham J."/>
            <person name="Grandbois E."/>
            <person name="Grewal S."/>
            <person name="Gyaltsen K."/>
            <person name="Hafez N."/>
            <person name="Hagos B."/>
            <person name="Hall J."/>
            <person name="Henson C."/>
            <person name="Hollinger A."/>
            <person name="Honan T."/>
            <person name="Huard M.D."/>
            <person name="Hughes L."/>
            <person name="Hurhula B."/>
            <person name="Husby M.E."/>
            <person name="Kamat A."/>
            <person name="Kanga B."/>
            <person name="Kashin S."/>
            <person name="Khazanovich D."/>
            <person name="Kisner P."/>
            <person name="Lance K."/>
            <person name="Lara M."/>
            <person name="Lee W."/>
            <person name="Lennon N."/>
            <person name="Letendre F."/>
            <person name="LeVine R."/>
            <person name="Lipovsky A."/>
            <person name="Liu X."/>
            <person name="Liu J."/>
            <person name="Liu S."/>
            <person name="Lokyitsang T."/>
            <person name="Lokyitsang Y."/>
            <person name="Lubonja R."/>
            <person name="Lui A."/>
            <person name="MacDonald P."/>
            <person name="Magnisalis V."/>
            <person name="Maru K."/>
            <person name="Matthews C."/>
            <person name="McCusker W."/>
            <person name="McDonough S."/>
            <person name="Mehta T."/>
            <person name="Meldrim J."/>
            <person name="Meneus L."/>
            <person name="Mihai O."/>
            <person name="Mihalev A."/>
            <person name="Mihova T."/>
            <person name="Mittelman R."/>
            <person name="Mlenga V."/>
            <person name="Montmayeur A."/>
            <person name="Mulrain L."/>
            <person name="Navidi A."/>
            <person name="Naylor J."/>
            <person name="Negash T."/>
            <person name="Nguyen T."/>
            <person name="Nguyen N."/>
            <person name="Nicol R."/>
            <person name="Norbu C."/>
            <person name="Norbu N."/>
            <person name="Novod N."/>
            <person name="O'Neill B."/>
            <person name="Osman S."/>
            <person name="Markiewicz E."/>
            <person name="Oyono O.L."/>
            <person name="Patti C."/>
            <person name="Phunkhang P."/>
            <person name="Pierre F."/>
            <person name="Priest M."/>
            <person name="Raghuraman S."/>
            <person name="Rege F."/>
            <person name="Reyes R."/>
            <person name="Rise C."/>
            <person name="Rogov P."/>
            <person name="Ross K."/>
            <person name="Ryan E."/>
            <person name="Settipalli S."/>
            <person name="Shea T."/>
            <person name="Sherpa N."/>
            <person name="Shi L."/>
            <person name="Shih D."/>
            <person name="Sparrow T."/>
            <person name="Spaulding J."/>
            <person name="Stalker J."/>
            <person name="Stange-Thomann N."/>
            <person name="Stavropoulos S."/>
            <person name="Stone C."/>
            <person name="Strader C."/>
            <person name="Tesfaye S."/>
            <person name="Thomson T."/>
            <person name="Thoulutsang Y."/>
            <person name="Thoulutsang D."/>
            <person name="Topham K."/>
            <person name="Topping I."/>
            <person name="Tsamla T."/>
            <person name="Vassiliev H."/>
            <person name="Vo A."/>
            <person name="Wangchuk T."/>
            <person name="Wangdi T."/>
            <person name="Weiand M."/>
            <person name="Wilkinson J."/>
            <person name="Wilson A."/>
            <person name="Yadav S."/>
            <person name="Young G."/>
            <person name="Yu Q."/>
            <person name="Zembek L."/>
            <person name="Zhong D."/>
            <person name="Zimmer A."/>
            <person name="Zwirko Z."/>
            <person name="Jaffe D.B."/>
            <person name="Alvarez P."/>
            <person name="Brockman W."/>
            <person name="Butler J."/>
            <person name="Chin C."/>
            <person name="Gnerre S."/>
            <person name="Grabherr M."/>
            <person name="Kleber M."/>
            <person name="Mauceli E."/>
            <person name="MacCallum I."/>
        </authorList>
    </citation>
    <scope>NUCLEOTIDE SEQUENCE [LARGE SCALE GENOMIC DNA]</scope>
    <source>
        <strain evidence="7">Tucson 14030-0811.24</strain>
    </source>
</reference>
<keyword evidence="7" id="KW-1185">Reference proteome</keyword>
<dbReference type="GO" id="GO:0016592">
    <property type="term" value="C:mediator complex"/>
    <property type="evidence" value="ECO:0007669"/>
    <property type="project" value="InterPro"/>
</dbReference>